<comment type="caution">
    <text evidence="1">The sequence shown here is derived from an EMBL/GenBank/DDBJ whole genome shotgun (WGS) entry which is preliminary data.</text>
</comment>
<gene>
    <name evidence="1" type="ORF">AVEN_101633_1</name>
</gene>
<dbReference type="Proteomes" id="UP000499080">
    <property type="component" value="Unassembled WGS sequence"/>
</dbReference>
<evidence type="ECO:0000313" key="1">
    <source>
        <dbReference type="EMBL" id="GBM33303.1"/>
    </source>
</evidence>
<keyword evidence="2" id="KW-1185">Reference proteome</keyword>
<sequence>MRFGANMNDPHKSIDLNGWKTKRYLVQMEWNSVVVAGQSRVVRSIPFRPKIENVWRSMAKSGPFAIKPKPNLLICKQIGFGKDMKIDPSQNTHNTTHTLLRKRLCYL</sequence>
<evidence type="ECO:0000313" key="2">
    <source>
        <dbReference type="Proteomes" id="UP000499080"/>
    </source>
</evidence>
<reference evidence="1 2" key="1">
    <citation type="journal article" date="2019" name="Sci. Rep.">
        <title>Orb-weaving spider Araneus ventricosus genome elucidates the spidroin gene catalogue.</title>
        <authorList>
            <person name="Kono N."/>
            <person name="Nakamura H."/>
            <person name="Ohtoshi R."/>
            <person name="Moran D.A.P."/>
            <person name="Shinohara A."/>
            <person name="Yoshida Y."/>
            <person name="Fujiwara M."/>
            <person name="Mori M."/>
            <person name="Tomita M."/>
            <person name="Arakawa K."/>
        </authorList>
    </citation>
    <scope>NUCLEOTIDE SEQUENCE [LARGE SCALE GENOMIC DNA]</scope>
</reference>
<accession>A0A4Y2EVR3</accession>
<organism evidence="1 2">
    <name type="scientific">Araneus ventricosus</name>
    <name type="common">Orbweaver spider</name>
    <name type="synonym">Epeira ventricosa</name>
    <dbReference type="NCBI Taxonomy" id="182803"/>
    <lineage>
        <taxon>Eukaryota</taxon>
        <taxon>Metazoa</taxon>
        <taxon>Ecdysozoa</taxon>
        <taxon>Arthropoda</taxon>
        <taxon>Chelicerata</taxon>
        <taxon>Arachnida</taxon>
        <taxon>Araneae</taxon>
        <taxon>Araneomorphae</taxon>
        <taxon>Entelegynae</taxon>
        <taxon>Araneoidea</taxon>
        <taxon>Araneidae</taxon>
        <taxon>Araneus</taxon>
    </lineage>
</organism>
<dbReference type="AlphaFoldDB" id="A0A4Y2EVR3"/>
<name>A0A4Y2EVR3_ARAVE</name>
<protein>
    <submittedName>
        <fullName evidence="1">Uncharacterized protein</fullName>
    </submittedName>
</protein>
<proteinExistence type="predicted"/>
<dbReference type="EMBL" id="BGPR01000730">
    <property type="protein sequence ID" value="GBM33303.1"/>
    <property type="molecule type" value="Genomic_DNA"/>
</dbReference>